<dbReference type="InterPro" id="IPR001138">
    <property type="entry name" value="Zn2Cys6_DnaBD"/>
</dbReference>
<feature type="domain" description="Zn(2)-C6 fungal-type" evidence="2">
    <location>
        <begin position="28"/>
        <end position="58"/>
    </location>
</feature>
<comment type="caution">
    <text evidence="3">The sequence shown here is derived from an EMBL/GenBank/DDBJ whole genome shotgun (WGS) entry which is preliminary data.</text>
</comment>
<keyword evidence="4" id="KW-1185">Reference proteome</keyword>
<name>G9MGU5_HYPVG</name>
<dbReference type="GO" id="GO:0000981">
    <property type="term" value="F:DNA-binding transcription factor activity, RNA polymerase II-specific"/>
    <property type="evidence" value="ECO:0007669"/>
    <property type="project" value="InterPro"/>
</dbReference>
<evidence type="ECO:0000313" key="3">
    <source>
        <dbReference type="EMBL" id="EHK25940.1"/>
    </source>
</evidence>
<evidence type="ECO:0000256" key="1">
    <source>
        <dbReference type="ARBA" id="ARBA00023242"/>
    </source>
</evidence>
<proteinExistence type="predicted"/>
<sequence length="403" mass="44330">MQASASTSDSTPLHLPPQFPVFSRAAGVCYQCKRSKTRCDKTLPTCDRCLLKKIRCVYGRQISTSNSAGGLCPGDGEIIMPPKDAQACCLSEVPLDMCYKLVGMISVALLSGVDDAEQDASLLRMTLKSAALTATSIVQTYRETVHGWFPIVGDDQINQLLEIYAQGNCRGIDGMLLLSMALVSQLPCGHCEFNMHSNLYKAVKQSFLLLQTASRSHLRVLQIGLLLSLFEYGHGFDQESELTVAACAVICKLRKMPSDSERKDVPEIGIDAACRKAVIIMDCLVKLPKSSAREQNLNDSSPDSVAEHVQLDDEHFKESCGSSSNFEMLFQVAGVVREAIQYIKDEITSKSPENSYPVVESRLRNLCYALIQAAGPNSLMFCDSIALALRYHTHYRTDHQAIT</sequence>
<dbReference type="OMA" id="CESHKFL"/>
<dbReference type="GeneID" id="25793522"/>
<dbReference type="CDD" id="cd00067">
    <property type="entry name" value="GAL4"/>
    <property type="match status" value="1"/>
</dbReference>
<dbReference type="eggNOG" id="ENOG502RJ2U">
    <property type="taxonomic scope" value="Eukaryota"/>
</dbReference>
<protein>
    <recommendedName>
        <fullName evidence="2">Zn(2)-C6 fungal-type domain-containing protein</fullName>
    </recommendedName>
</protein>
<dbReference type="PROSITE" id="PS50048">
    <property type="entry name" value="ZN2_CY6_FUNGAL_2"/>
    <property type="match status" value="1"/>
</dbReference>
<evidence type="ECO:0000259" key="2">
    <source>
        <dbReference type="PROSITE" id="PS50048"/>
    </source>
</evidence>
<dbReference type="Pfam" id="PF00172">
    <property type="entry name" value="Zn_clus"/>
    <property type="match status" value="1"/>
</dbReference>
<dbReference type="GO" id="GO:0008270">
    <property type="term" value="F:zinc ion binding"/>
    <property type="evidence" value="ECO:0007669"/>
    <property type="project" value="InterPro"/>
</dbReference>
<reference evidence="3 4" key="1">
    <citation type="journal article" date="2011" name="Genome Biol.">
        <title>Comparative genome sequence analysis underscores mycoparasitism as the ancestral life style of Trichoderma.</title>
        <authorList>
            <person name="Kubicek C.P."/>
            <person name="Herrera-Estrella A."/>
            <person name="Seidl-Seiboth V."/>
            <person name="Martinez D.A."/>
            <person name="Druzhinina I.S."/>
            <person name="Thon M."/>
            <person name="Zeilinger S."/>
            <person name="Casas-Flores S."/>
            <person name="Horwitz B.A."/>
            <person name="Mukherjee P.K."/>
            <person name="Mukherjee M."/>
            <person name="Kredics L."/>
            <person name="Alcaraz L.D."/>
            <person name="Aerts A."/>
            <person name="Antal Z."/>
            <person name="Atanasova L."/>
            <person name="Cervantes-Badillo M.G."/>
            <person name="Challacombe J."/>
            <person name="Chertkov O."/>
            <person name="McCluskey K."/>
            <person name="Coulpier F."/>
            <person name="Deshpande N."/>
            <person name="von Doehren H."/>
            <person name="Ebbole D.J."/>
            <person name="Esquivel-Naranjo E.U."/>
            <person name="Fekete E."/>
            <person name="Flipphi M."/>
            <person name="Glaser F."/>
            <person name="Gomez-Rodriguez E.Y."/>
            <person name="Gruber S."/>
            <person name="Han C."/>
            <person name="Henrissat B."/>
            <person name="Hermosa R."/>
            <person name="Hernandez-Onate M."/>
            <person name="Karaffa L."/>
            <person name="Kosti I."/>
            <person name="Le Crom S."/>
            <person name="Lindquist E."/>
            <person name="Lucas S."/>
            <person name="Luebeck M."/>
            <person name="Luebeck P.S."/>
            <person name="Margeot A."/>
            <person name="Metz B."/>
            <person name="Misra M."/>
            <person name="Nevalainen H."/>
            <person name="Omann M."/>
            <person name="Packer N."/>
            <person name="Perrone G."/>
            <person name="Uresti-Rivera E.E."/>
            <person name="Salamov A."/>
            <person name="Schmoll M."/>
            <person name="Seiboth B."/>
            <person name="Shapiro H."/>
            <person name="Sukno S."/>
            <person name="Tamayo-Ramos J.A."/>
            <person name="Tisch D."/>
            <person name="Wiest A."/>
            <person name="Wilkinson H.H."/>
            <person name="Zhang M."/>
            <person name="Coutinho P.M."/>
            <person name="Kenerley C.M."/>
            <person name="Monte E."/>
            <person name="Baker S.E."/>
            <person name="Grigoriev I.V."/>
        </authorList>
    </citation>
    <scope>NUCLEOTIDE SEQUENCE [LARGE SCALE GENOMIC DNA]</scope>
    <source>
        <strain evidence="4">Gv29-8 / FGSC 10586</strain>
    </source>
</reference>
<gene>
    <name evidence="3" type="ORF">TRIVIDRAFT_36290</name>
</gene>
<dbReference type="EMBL" id="ABDF02000002">
    <property type="protein sequence ID" value="EHK25940.1"/>
    <property type="molecule type" value="Genomic_DNA"/>
</dbReference>
<dbReference type="InterPro" id="IPR036864">
    <property type="entry name" value="Zn2-C6_fun-type_DNA-bd_sf"/>
</dbReference>
<dbReference type="HOGENOM" id="CLU_676261_0_0_1"/>
<dbReference type="CDD" id="cd12148">
    <property type="entry name" value="fungal_TF_MHR"/>
    <property type="match status" value="1"/>
</dbReference>
<keyword evidence="1" id="KW-0539">Nucleus</keyword>
<evidence type="ECO:0000313" key="4">
    <source>
        <dbReference type="Proteomes" id="UP000007115"/>
    </source>
</evidence>
<dbReference type="VEuPathDB" id="FungiDB:TRIVIDRAFT_36290"/>
<dbReference type="InParanoid" id="G9MGU5"/>
<dbReference type="SMART" id="SM00066">
    <property type="entry name" value="GAL4"/>
    <property type="match status" value="1"/>
</dbReference>
<dbReference type="Proteomes" id="UP000007115">
    <property type="component" value="Unassembled WGS sequence"/>
</dbReference>
<dbReference type="SUPFAM" id="SSF57701">
    <property type="entry name" value="Zn2/Cys6 DNA-binding domain"/>
    <property type="match status" value="1"/>
</dbReference>
<dbReference type="PROSITE" id="PS00463">
    <property type="entry name" value="ZN2_CY6_FUNGAL_1"/>
    <property type="match status" value="1"/>
</dbReference>
<dbReference type="OrthoDB" id="3522308at2759"/>
<organism evidence="3 4">
    <name type="scientific">Hypocrea virens (strain Gv29-8 / FGSC 10586)</name>
    <name type="common">Gliocladium virens</name>
    <name type="synonym">Trichoderma virens</name>
    <dbReference type="NCBI Taxonomy" id="413071"/>
    <lineage>
        <taxon>Eukaryota</taxon>
        <taxon>Fungi</taxon>
        <taxon>Dikarya</taxon>
        <taxon>Ascomycota</taxon>
        <taxon>Pezizomycotina</taxon>
        <taxon>Sordariomycetes</taxon>
        <taxon>Hypocreomycetidae</taxon>
        <taxon>Hypocreales</taxon>
        <taxon>Hypocreaceae</taxon>
        <taxon>Trichoderma</taxon>
    </lineage>
</organism>
<dbReference type="Gene3D" id="4.10.240.10">
    <property type="entry name" value="Zn(2)-C6 fungal-type DNA-binding domain"/>
    <property type="match status" value="1"/>
</dbReference>
<dbReference type="RefSeq" id="XP_013960157.1">
    <property type="nucleotide sequence ID" value="XM_014104682.1"/>
</dbReference>
<dbReference type="AlphaFoldDB" id="G9MGU5"/>
<accession>G9MGU5</accession>